<dbReference type="SMART" id="SM00868">
    <property type="entry name" value="zf-AD"/>
    <property type="match status" value="2"/>
</dbReference>
<feature type="coiled-coil region" evidence="1">
    <location>
        <begin position="794"/>
        <end position="824"/>
    </location>
</feature>
<dbReference type="EMBL" id="JAPWTJ010000346">
    <property type="protein sequence ID" value="KAJ8979354.1"/>
    <property type="molecule type" value="Genomic_DNA"/>
</dbReference>
<name>A0ABQ9JMB0_9CUCU</name>
<evidence type="ECO:0000313" key="4">
    <source>
        <dbReference type="Proteomes" id="UP001162164"/>
    </source>
</evidence>
<dbReference type="PANTHER" id="PTHR47055:SF3">
    <property type="entry name" value="PHORBOL-ESTER_DAG-TYPE DOMAIN-CONTAINING PROTEIN"/>
    <property type="match status" value="1"/>
</dbReference>
<organism evidence="3 4">
    <name type="scientific">Molorchus minor</name>
    <dbReference type="NCBI Taxonomy" id="1323400"/>
    <lineage>
        <taxon>Eukaryota</taxon>
        <taxon>Metazoa</taxon>
        <taxon>Ecdysozoa</taxon>
        <taxon>Arthropoda</taxon>
        <taxon>Hexapoda</taxon>
        <taxon>Insecta</taxon>
        <taxon>Pterygota</taxon>
        <taxon>Neoptera</taxon>
        <taxon>Endopterygota</taxon>
        <taxon>Coleoptera</taxon>
        <taxon>Polyphaga</taxon>
        <taxon>Cucujiformia</taxon>
        <taxon>Chrysomeloidea</taxon>
        <taxon>Cerambycidae</taxon>
        <taxon>Lamiinae</taxon>
        <taxon>Monochamini</taxon>
        <taxon>Molorchus</taxon>
    </lineage>
</organism>
<dbReference type="Proteomes" id="UP001162164">
    <property type="component" value="Unassembled WGS sequence"/>
</dbReference>
<evidence type="ECO:0000256" key="1">
    <source>
        <dbReference type="SAM" id="Coils"/>
    </source>
</evidence>
<gene>
    <name evidence="3" type="ORF">NQ317_010127</name>
</gene>
<keyword evidence="1" id="KW-0175">Coiled coil</keyword>
<sequence length="841" mass="97629">MESTQDIKVPVCRLCLEVDCYSNFQQLENGNDLKLVLPDLNYTLTTDPVICSKCREMLQKSSCFKTTCKQTEDYLTNVRINNTSVFNELFNRKLENDTIKGDGGRCRLCMRQSECCSPLCVVKYMLEKCFSEMDMTLVQNPVICNSCIEDLQGHYNLMVSCLDIEDKIRNYHVEKGVTLNNTNLHEMRLSLIKMESYNKNYNRGSDDFISKRIKLEDEFRDMESTIKTEEISIKDEADGEQKMRLGRRISEINVYLSAPANACDDKTDEDSGEEDLLYVHKLPTSHAPYEIEQCSSRGIIVDHIPKQEPHIANYIWVKNDIKKNPVCWQTESVSHLLLPMELFQLFFDDALITMITDFSNKFAIQRNRIGDITKEEIKSFLGILILSGYNSMSGRYMYWEKSADVHNSLVAKAISKNRFEYILSNIHVCDNEKLDNEDRYAKVRPLITSLNKKFQENAIHAENHRVYQTMATYLERKHNKDFAYIRPIIYGYKFWIGGTSNGYVIWMEPCQSSVIKETENIEKFGLNPSVVLEYTDVLLSLKKCPYHIVLGKSFTTLPLLEELSRRGLRGTGAISDKELSNCPLEDGEEMRNGDRGHFDYYATENNSVIVVRWYGNTLLTVASNSESVFPVVKTVKKPKYGTEECFDQPRIMKFYTDIKIDPPEENIRRYRTTIRGNKWYIPIITYCIDVSVQNAWQIHQQRGGTMDLLTFRRKVALSLLQNAGGRSTINTLLSKYAKLLPHKLDHNYSKVNTYSVQKYKSILNRYKFRGRGFHPFSKNRQNVRVILRNIRILNKKIRKNEKIIKDEMKRLQNLEAVLNGLKSDNLDDSTFDILAECENRE</sequence>
<protein>
    <recommendedName>
        <fullName evidence="2">ZAD domain-containing protein</fullName>
    </recommendedName>
</protein>
<reference evidence="3" key="1">
    <citation type="journal article" date="2023" name="Insect Mol. Biol.">
        <title>Genome sequencing provides insights into the evolution of gene families encoding plant cell wall-degrading enzymes in longhorned beetles.</title>
        <authorList>
            <person name="Shin N.R."/>
            <person name="Okamura Y."/>
            <person name="Kirsch R."/>
            <person name="Pauchet Y."/>
        </authorList>
    </citation>
    <scope>NUCLEOTIDE SEQUENCE</scope>
    <source>
        <strain evidence="3">MMC_N1</strain>
    </source>
</reference>
<feature type="domain" description="ZAD" evidence="2">
    <location>
        <begin position="105"/>
        <end position="171"/>
    </location>
</feature>
<dbReference type="InterPro" id="IPR012934">
    <property type="entry name" value="Znf_AD"/>
</dbReference>
<feature type="domain" description="ZAD" evidence="2">
    <location>
        <begin position="11"/>
        <end position="78"/>
    </location>
</feature>
<comment type="caution">
    <text evidence="3">The sequence shown here is derived from an EMBL/GenBank/DDBJ whole genome shotgun (WGS) entry which is preliminary data.</text>
</comment>
<proteinExistence type="predicted"/>
<dbReference type="Pfam" id="PF13843">
    <property type="entry name" value="DDE_Tnp_1_7"/>
    <property type="match status" value="1"/>
</dbReference>
<dbReference type="InterPro" id="IPR052638">
    <property type="entry name" value="PiggyBac_TE-derived"/>
</dbReference>
<evidence type="ECO:0000313" key="3">
    <source>
        <dbReference type="EMBL" id="KAJ8979354.1"/>
    </source>
</evidence>
<accession>A0ABQ9JMB0</accession>
<dbReference type="InterPro" id="IPR029526">
    <property type="entry name" value="PGBD"/>
</dbReference>
<evidence type="ECO:0000259" key="2">
    <source>
        <dbReference type="SMART" id="SM00868"/>
    </source>
</evidence>
<dbReference type="PANTHER" id="PTHR47055">
    <property type="entry name" value="DDE_TNP_1_7 DOMAIN-CONTAINING PROTEIN"/>
    <property type="match status" value="1"/>
</dbReference>
<keyword evidence="4" id="KW-1185">Reference proteome</keyword>